<protein>
    <recommendedName>
        <fullName evidence="3">Reverse transcriptase domain-containing protein</fullName>
    </recommendedName>
</protein>
<evidence type="ECO:0000313" key="2">
    <source>
        <dbReference type="Proteomes" id="UP000479190"/>
    </source>
</evidence>
<gene>
    <name evidence="1" type="ORF">TBRA_LOCUS6298</name>
</gene>
<organism evidence="1 2">
    <name type="scientific">Trichogramma brassicae</name>
    <dbReference type="NCBI Taxonomy" id="86971"/>
    <lineage>
        <taxon>Eukaryota</taxon>
        <taxon>Metazoa</taxon>
        <taxon>Ecdysozoa</taxon>
        <taxon>Arthropoda</taxon>
        <taxon>Hexapoda</taxon>
        <taxon>Insecta</taxon>
        <taxon>Pterygota</taxon>
        <taxon>Neoptera</taxon>
        <taxon>Endopterygota</taxon>
        <taxon>Hymenoptera</taxon>
        <taxon>Apocrita</taxon>
        <taxon>Proctotrupomorpha</taxon>
        <taxon>Chalcidoidea</taxon>
        <taxon>Trichogrammatidae</taxon>
        <taxon>Trichogramma</taxon>
    </lineage>
</organism>
<dbReference type="AlphaFoldDB" id="A0A6H5IG41"/>
<sequence>MTRQRTSSDNWLEHLVVWGLDEEDLVEHDRTEHRQTTTQDRSERIRYQRLKRIRRKSMRKAASLILDGETRAARMPSLETQLAFWEPVMSPPEEPVNEAHHRAAEAVPSRHLWHLWDPISAAEVRMLRPKRDTAAGPDGVDPDGWGRIPDVEKALAFNCILRLGRCPDAILNSRTILIPKIDGNGSSIVQALINTVHHPEALPQNPG</sequence>
<dbReference type="Proteomes" id="UP000479190">
    <property type="component" value="Unassembled WGS sequence"/>
</dbReference>
<evidence type="ECO:0008006" key="3">
    <source>
        <dbReference type="Google" id="ProtNLM"/>
    </source>
</evidence>
<dbReference type="EMBL" id="CADCXV010000740">
    <property type="protein sequence ID" value="CAB0034400.1"/>
    <property type="molecule type" value="Genomic_DNA"/>
</dbReference>
<evidence type="ECO:0000313" key="1">
    <source>
        <dbReference type="EMBL" id="CAB0034400.1"/>
    </source>
</evidence>
<name>A0A6H5IG41_9HYME</name>
<proteinExistence type="predicted"/>
<accession>A0A6H5IG41</accession>
<reference evidence="1 2" key="1">
    <citation type="submission" date="2020-02" db="EMBL/GenBank/DDBJ databases">
        <authorList>
            <person name="Ferguson B K."/>
        </authorList>
    </citation>
    <scope>NUCLEOTIDE SEQUENCE [LARGE SCALE GENOMIC DNA]</scope>
</reference>
<keyword evidence="2" id="KW-1185">Reference proteome</keyword>